<dbReference type="EMBL" id="CAFABC010000004">
    <property type="protein sequence ID" value="CAB4817474.1"/>
    <property type="molecule type" value="Genomic_DNA"/>
</dbReference>
<dbReference type="InterPro" id="IPR003961">
    <property type="entry name" value="FN3_dom"/>
</dbReference>
<evidence type="ECO:0000259" key="2">
    <source>
        <dbReference type="PROSITE" id="PS50853"/>
    </source>
</evidence>
<proteinExistence type="predicted"/>
<dbReference type="PROSITE" id="PS50853">
    <property type="entry name" value="FN3"/>
    <property type="match status" value="1"/>
</dbReference>
<feature type="region of interest" description="Disordered" evidence="1">
    <location>
        <begin position="262"/>
        <end position="293"/>
    </location>
</feature>
<evidence type="ECO:0000313" key="5">
    <source>
        <dbReference type="EMBL" id="CAB4817474.1"/>
    </source>
</evidence>
<evidence type="ECO:0000313" key="6">
    <source>
        <dbReference type="EMBL" id="CAB5136707.1"/>
    </source>
</evidence>
<dbReference type="InterPro" id="IPR013783">
    <property type="entry name" value="Ig-like_fold"/>
</dbReference>
<feature type="compositionally biased region" description="Gly residues" evidence="1">
    <location>
        <begin position="96"/>
        <end position="105"/>
    </location>
</feature>
<dbReference type="InterPro" id="IPR014756">
    <property type="entry name" value="Ig_E-set"/>
</dbReference>
<protein>
    <submittedName>
        <fullName evidence="6">Unannotated protein</fullName>
    </submittedName>
</protein>
<evidence type="ECO:0000256" key="1">
    <source>
        <dbReference type="SAM" id="MobiDB-lite"/>
    </source>
</evidence>
<dbReference type="EMBL" id="CAEZYO010000002">
    <property type="protein sequence ID" value="CAB4721178.1"/>
    <property type="molecule type" value="Genomic_DNA"/>
</dbReference>
<gene>
    <name evidence="4" type="ORF">UFOPK2731_00137</name>
    <name evidence="5" type="ORF">UFOPK3161_00324</name>
    <name evidence="3" type="ORF">UFOPK3962_00217</name>
    <name evidence="6" type="ORF">UFOPK4427_00225</name>
</gene>
<reference evidence="6" key="1">
    <citation type="submission" date="2020-05" db="EMBL/GenBank/DDBJ databases">
        <authorList>
            <person name="Chiriac C."/>
            <person name="Salcher M."/>
            <person name="Ghai R."/>
            <person name="Kavagutti S V."/>
        </authorList>
    </citation>
    <scope>NUCLEOTIDE SEQUENCE</scope>
</reference>
<sequence length="642" mass="62217">MKRIFHTLLISVLVTSLFSVTTSASAAPMLPTCTPDLFRDGAGKTVVKFVNTTACTWSIPDGVTAISKILMVGGGGGGGGASLGNNSGTTSLKRGAPGGGGGGGYVWSRTTETSVPTDRKITVTAGSAGSGSAAVIATGQYQTSPGTSGGTTTIVITDTYTAPGGGGGGVGTAQCLSAPSASCSGDGGLSGNIVNGSQTNTTVGLNAYDAAGGGAGAGGNGSDGVDAPNLGGSGGNGGSGFTSDITGSNVIYGGGGGGGMTSTTTGNSLTGGSGGSGGGGEGQSRIAGNNRDAISYGGGGGGGGHSNALTYASAGGNGFSGVVYISYVTPTLPTPSAPTLSVVTGSSTSLTAAFTADPNAATYTAKVYLASDGITQIGSDIEDFQSGDTISGLEAGTEYKVQLLAIGDGIYFTDSAPSALSSPLAPPRSAEAGLTFVISPGTVSAPVTALDTTTIKVSVSETVSSINFTPTASANASITFCCNASIRTYTSISSGSLRNETLVSGLNTFNFKVTAQNGTTIKNYTVLVTKAVVVTKSVATPQPRPSATPTPTPTFKVAATRAPRITGSPSPASAAIGAQITLTGSGFTGTKSVKLGTVNAPIFTVVSDTQIRFTIPVGAVTSSATVTNSAGSATSGRITVTP</sequence>
<feature type="domain" description="Fibronectin type-III" evidence="2">
    <location>
        <begin position="334"/>
        <end position="428"/>
    </location>
</feature>
<dbReference type="SUPFAM" id="SSF81296">
    <property type="entry name" value="E set domains"/>
    <property type="match status" value="1"/>
</dbReference>
<dbReference type="EMBL" id="CAFBRY010000003">
    <property type="protein sequence ID" value="CAB5136707.1"/>
    <property type="molecule type" value="Genomic_DNA"/>
</dbReference>
<dbReference type="EMBL" id="CAESAH010000003">
    <property type="protein sequence ID" value="CAB4331387.1"/>
    <property type="molecule type" value="Genomic_DNA"/>
</dbReference>
<accession>A0A6J7VYU2</accession>
<evidence type="ECO:0000313" key="3">
    <source>
        <dbReference type="EMBL" id="CAB4331387.1"/>
    </source>
</evidence>
<evidence type="ECO:0000313" key="4">
    <source>
        <dbReference type="EMBL" id="CAB4721178.1"/>
    </source>
</evidence>
<name>A0A6J7VYU2_9ZZZZ</name>
<dbReference type="Pfam" id="PF21722">
    <property type="entry name" value="Gly_rich_2"/>
    <property type="match status" value="1"/>
</dbReference>
<dbReference type="Gene3D" id="2.60.40.10">
    <property type="entry name" value="Immunoglobulins"/>
    <property type="match status" value="1"/>
</dbReference>
<dbReference type="InterPro" id="IPR049304">
    <property type="entry name" value="Gly_rich_dom"/>
</dbReference>
<feature type="compositionally biased region" description="Gly residues" evidence="1">
    <location>
        <begin position="269"/>
        <end position="282"/>
    </location>
</feature>
<feature type="region of interest" description="Disordered" evidence="1">
    <location>
        <begin position="85"/>
        <end position="108"/>
    </location>
</feature>
<organism evidence="6">
    <name type="scientific">freshwater metagenome</name>
    <dbReference type="NCBI Taxonomy" id="449393"/>
    <lineage>
        <taxon>unclassified sequences</taxon>
        <taxon>metagenomes</taxon>
        <taxon>ecological metagenomes</taxon>
    </lineage>
</organism>
<dbReference type="AlphaFoldDB" id="A0A6J7VYU2"/>